<organism evidence="3 4">
    <name type="scientific">Geodia barretti</name>
    <name type="common">Barrett's horny sponge</name>
    <dbReference type="NCBI Taxonomy" id="519541"/>
    <lineage>
        <taxon>Eukaryota</taxon>
        <taxon>Metazoa</taxon>
        <taxon>Porifera</taxon>
        <taxon>Demospongiae</taxon>
        <taxon>Heteroscleromorpha</taxon>
        <taxon>Tetractinellida</taxon>
        <taxon>Astrophorina</taxon>
        <taxon>Geodiidae</taxon>
        <taxon>Geodia</taxon>
    </lineage>
</organism>
<protein>
    <submittedName>
        <fullName evidence="3">Bardet-Biedl syndrome 2 protein homolog</fullName>
    </submittedName>
</protein>
<gene>
    <name evidence="3" type="ORF">GBAR_LOCUS30359</name>
</gene>
<feature type="domain" description="BBS2 C-terminal helix bundle" evidence="1">
    <location>
        <begin position="76"/>
        <end position="101"/>
    </location>
</feature>
<dbReference type="AlphaFoldDB" id="A0AA35XKR7"/>
<dbReference type="GO" id="GO:0034464">
    <property type="term" value="C:BBSome"/>
    <property type="evidence" value="ECO:0007669"/>
    <property type="project" value="InterPro"/>
</dbReference>
<dbReference type="PANTHER" id="PTHR32465">
    <property type="entry name" value="BARDET-BIEDL SYNDROME 2 PROTEIN"/>
    <property type="match status" value="1"/>
</dbReference>
<evidence type="ECO:0000313" key="4">
    <source>
        <dbReference type="Proteomes" id="UP001174909"/>
    </source>
</evidence>
<dbReference type="InterPro" id="IPR016616">
    <property type="entry name" value="Bardet-Biedl_syndrome_2_prot"/>
</dbReference>
<dbReference type="Pfam" id="PF23353">
    <property type="entry name" value="BBS2_hp"/>
    <property type="match status" value="1"/>
</dbReference>
<dbReference type="InterPro" id="IPR055380">
    <property type="entry name" value="BBS2_hp_dom"/>
</dbReference>
<evidence type="ECO:0000259" key="1">
    <source>
        <dbReference type="Pfam" id="PF23351"/>
    </source>
</evidence>
<sequence length="106" mass="11939">MADNSALIRNLVVRAEDARIMNDMGNMKKAYFQLYELNKDLMLGYNIRSNNHLELLECLRIVNQAIQKTGNLRVGKPKAQLIAACRAAIKNKDNDTLIKTMMNGAS</sequence>
<dbReference type="EMBL" id="CASHTH010004291">
    <property type="protein sequence ID" value="CAI8055645.1"/>
    <property type="molecule type" value="Genomic_DNA"/>
</dbReference>
<accession>A0AA35XKR7</accession>
<dbReference type="GO" id="GO:0016020">
    <property type="term" value="C:membrane"/>
    <property type="evidence" value="ECO:0007669"/>
    <property type="project" value="TreeGrafter"/>
</dbReference>
<feature type="domain" description="BBS2 hairpin" evidence="2">
    <location>
        <begin position="1"/>
        <end position="71"/>
    </location>
</feature>
<dbReference type="GO" id="GO:0036064">
    <property type="term" value="C:ciliary basal body"/>
    <property type="evidence" value="ECO:0007669"/>
    <property type="project" value="TreeGrafter"/>
</dbReference>
<dbReference type="Proteomes" id="UP001174909">
    <property type="component" value="Unassembled WGS sequence"/>
</dbReference>
<dbReference type="GO" id="GO:0031514">
    <property type="term" value="C:motile cilium"/>
    <property type="evidence" value="ECO:0007669"/>
    <property type="project" value="TreeGrafter"/>
</dbReference>
<name>A0AA35XKR7_GEOBA</name>
<evidence type="ECO:0000259" key="2">
    <source>
        <dbReference type="Pfam" id="PF23353"/>
    </source>
</evidence>
<evidence type="ECO:0000313" key="3">
    <source>
        <dbReference type="EMBL" id="CAI8055645.1"/>
    </source>
</evidence>
<reference evidence="3" key="1">
    <citation type="submission" date="2023-03" db="EMBL/GenBank/DDBJ databases">
        <authorList>
            <person name="Steffen K."/>
            <person name="Cardenas P."/>
        </authorList>
    </citation>
    <scope>NUCLEOTIDE SEQUENCE</scope>
</reference>
<dbReference type="Pfam" id="PF23351">
    <property type="entry name" value="BBS2_CtH"/>
    <property type="match status" value="1"/>
</dbReference>
<dbReference type="InterPro" id="IPR055381">
    <property type="entry name" value="BBS2_CtH_dom"/>
</dbReference>
<comment type="caution">
    <text evidence="3">The sequence shown here is derived from an EMBL/GenBank/DDBJ whole genome shotgun (WGS) entry which is preliminary data.</text>
</comment>
<keyword evidence="4" id="KW-1185">Reference proteome</keyword>
<dbReference type="GO" id="GO:1905515">
    <property type="term" value="P:non-motile cilium assembly"/>
    <property type="evidence" value="ECO:0007669"/>
    <property type="project" value="InterPro"/>
</dbReference>
<proteinExistence type="predicted"/>
<dbReference type="PANTHER" id="PTHR32465:SF0">
    <property type="entry name" value="BARDET-BIEDL SYNDROME 2 PROTEIN"/>
    <property type="match status" value="1"/>
</dbReference>